<feature type="region of interest" description="Disordered" evidence="9">
    <location>
        <begin position="52"/>
        <end position="135"/>
    </location>
</feature>
<reference evidence="11" key="1">
    <citation type="journal article" date="2018" name="PLoS Negl. Trop. Dis.">
        <title>An insight into the salivary gland and fat body transcriptome of Panstrongylus lignarius (Hemiptera: Heteroptera), the main vector of Chagas disease in Peru.</title>
        <authorList>
            <person name="Nevoa J.C."/>
            <person name="Mendes M.T."/>
            <person name="da Silva M.V."/>
            <person name="Soares S.C."/>
            <person name="Oliveira C.J.F."/>
            <person name="Ribeiro J.M.C."/>
        </authorList>
    </citation>
    <scope>NUCLEOTIDE SEQUENCE</scope>
</reference>
<dbReference type="SMART" id="SM00249">
    <property type="entry name" value="PHD"/>
    <property type="match status" value="1"/>
</dbReference>
<name>A0A224XP56_9HEMI</name>
<evidence type="ECO:0000256" key="5">
    <source>
        <dbReference type="ARBA" id="ARBA00022833"/>
    </source>
</evidence>
<dbReference type="InterPro" id="IPR019787">
    <property type="entry name" value="Znf_PHD-finger"/>
</dbReference>
<dbReference type="PROSITE" id="PS01359">
    <property type="entry name" value="ZF_PHD_1"/>
    <property type="match status" value="1"/>
</dbReference>
<dbReference type="AlphaFoldDB" id="A0A224XP56"/>
<keyword evidence="5" id="KW-0862">Zinc</keyword>
<dbReference type="GO" id="GO:0008270">
    <property type="term" value="F:zinc ion binding"/>
    <property type="evidence" value="ECO:0007669"/>
    <property type="project" value="UniProtKB-KW"/>
</dbReference>
<evidence type="ECO:0000256" key="8">
    <source>
        <dbReference type="PROSITE-ProRule" id="PRU00146"/>
    </source>
</evidence>
<dbReference type="InterPro" id="IPR052475">
    <property type="entry name" value="Wnt_Signal_Transd_Protein"/>
</dbReference>
<dbReference type="InterPro" id="IPR011011">
    <property type="entry name" value="Znf_FYVE_PHD"/>
</dbReference>
<feature type="compositionally biased region" description="Polar residues" evidence="9">
    <location>
        <begin position="282"/>
        <end position="301"/>
    </location>
</feature>
<dbReference type="InterPro" id="IPR013083">
    <property type="entry name" value="Znf_RING/FYVE/PHD"/>
</dbReference>
<feature type="compositionally biased region" description="Low complexity" evidence="9">
    <location>
        <begin position="76"/>
        <end position="85"/>
    </location>
</feature>
<dbReference type="Gene3D" id="3.30.40.10">
    <property type="entry name" value="Zinc/RING finger domain, C3HC4 (zinc finger)"/>
    <property type="match status" value="1"/>
</dbReference>
<evidence type="ECO:0000313" key="11">
    <source>
        <dbReference type="EMBL" id="JAW09779.1"/>
    </source>
</evidence>
<evidence type="ECO:0000256" key="1">
    <source>
        <dbReference type="ARBA" id="ARBA00004123"/>
    </source>
</evidence>
<dbReference type="CDD" id="cd15637">
    <property type="entry name" value="PHD_dPYGO"/>
    <property type="match status" value="1"/>
</dbReference>
<dbReference type="PANTHER" id="PTHR23194:SF16">
    <property type="entry name" value="PROTEIN PYGOPUS"/>
    <property type="match status" value="1"/>
</dbReference>
<protein>
    <submittedName>
        <fullName evidence="11">Putative vesicle coat complex copii subunit sec24/subunit sfb2</fullName>
    </submittedName>
</protein>
<evidence type="ECO:0000256" key="7">
    <source>
        <dbReference type="ARBA" id="ARBA00037400"/>
    </source>
</evidence>
<dbReference type="GO" id="GO:0016055">
    <property type="term" value="P:Wnt signaling pathway"/>
    <property type="evidence" value="ECO:0007669"/>
    <property type="project" value="UniProtKB-KW"/>
</dbReference>
<evidence type="ECO:0000256" key="3">
    <source>
        <dbReference type="ARBA" id="ARBA00022723"/>
    </source>
</evidence>
<feature type="domain" description="PHD-type" evidence="10">
    <location>
        <begin position="418"/>
        <end position="476"/>
    </location>
</feature>
<comment type="function">
    <text evidence="7">Involved in signal transduction through the Wnt pathway.</text>
</comment>
<feature type="compositionally biased region" description="Pro residues" evidence="9">
    <location>
        <begin position="336"/>
        <end position="352"/>
    </location>
</feature>
<evidence type="ECO:0000256" key="4">
    <source>
        <dbReference type="ARBA" id="ARBA00022771"/>
    </source>
</evidence>
<evidence type="ECO:0000256" key="6">
    <source>
        <dbReference type="ARBA" id="ARBA00023242"/>
    </source>
</evidence>
<keyword evidence="2" id="KW-0879">Wnt signaling pathway</keyword>
<sequence>MSHNIGGMAPFVSMPRGRNQMYYPPCPGVDPHPHMPRAPFFPDEKMNCGMGMGEFKPPMVTNPEPPPPKKKRRTSNNNAANLANQQPPPVLQDLLPPPPTGYGDTIVASNPFDDSPPTVQQSSGGSMGHLGGPARHMGCGPPPPQMMMGPSCTMGAGSPMGCGPPISPMGMCGPPQMGQRSPMCGGGPMGMCGGGTGPTPGSPMSHRSPTVGSPLLDCMGHQSRKGSPMMAGPPGGPHSMNCVSPVMGSPLSNNGPHGPMSSPIMPGDMRPINSPMCMNNGGAPTQQNMNSMPQCNMQSDMCKSGGSSANAPSGNSNGPVVNRQQNSMMNHQGPSHGPPPHGPPHVPQPPPNQGHHPHPQQQGMNMHPASMHHPHPMSMQHPPHGYPPPKPMPVSAGKVYPVDQPMVFNPQNPNAPPIYPCGVCHKEVHDNDQAILCESGCNFWFHRVCTGLTEAAYQLLTAEVYAEWVCDKCLTTKNIPLVKFKP</sequence>
<dbReference type="FunFam" id="3.30.40.10:FF:000107">
    <property type="entry name" value="pygopus homolog 1"/>
    <property type="match status" value="1"/>
</dbReference>
<dbReference type="Pfam" id="PF00628">
    <property type="entry name" value="PHD"/>
    <property type="match status" value="1"/>
</dbReference>
<dbReference type="PANTHER" id="PTHR23194">
    <property type="entry name" value="PYGOPUS"/>
    <property type="match status" value="1"/>
</dbReference>
<evidence type="ECO:0000256" key="9">
    <source>
        <dbReference type="SAM" id="MobiDB-lite"/>
    </source>
</evidence>
<organism evidence="11">
    <name type="scientific">Panstrongylus lignarius</name>
    <dbReference type="NCBI Taxonomy" id="156445"/>
    <lineage>
        <taxon>Eukaryota</taxon>
        <taxon>Metazoa</taxon>
        <taxon>Ecdysozoa</taxon>
        <taxon>Arthropoda</taxon>
        <taxon>Hexapoda</taxon>
        <taxon>Insecta</taxon>
        <taxon>Pterygota</taxon>
        <taxon>Neoptera</taxon>
        <taxon>Paraneoptera</taxon>
        <taxon>Hemiptera</taxon>
        <taxon>Heteroptera</taxon>
        <taxon>Panheteroptera</taxon>
        <taxon>Cimicomorpha</taxon>
        <taxon>Reduviidae</taxon>
        <taxon>Triatominae</taxon>
        <taxon>Panstrongylus</taxon>
    </lineage>
</organism>
<accession>A0A224XP56</accession>
<keyword evidence="3" id="KW-0479">Metal-binding</keyword>
<evidence type="ECO:0000259" key="10">
    <source>
        <dbReference type="PROSITE" id="PS50016"/>
    </source>
</evidence>
<feature type="region of interest" description="Disordered" evidence="9">
    <location>
        <begin position="276"/>
        <end position="382"/>
    </location>
</feature>
<feature type="compositionally biased region" description="Pro residues" evidence="9">
    <location>
        <begin position="86"/>
        <end position="100"/>
    </location>
</feature>
<dbReference type="PROSITE" id="PS50016">
    <property type="entry name" value="ZF_PHD_2"/>
    <property type="match status" value="1"/>
</dbReference>
<proteinExistence type="predicted"/>
<keyword evidence="6" id="KW-0539">Nucleus</keyword>
<comment type="subcellular location">
    <subcellularLocation>
        <location evidence="1">Nucleus</location>
    </subcellularLocation>
</comment>
<dbReference type="InterPro" id="IPR019786">
    <property type="entry name" value="Zinc_finger_PHD-type_CS"/>
</dbReference>
<evidence type="ECO:0000256" key="2">
    <source>
        <dbReference type="ARBA" id="ARBA00022687"/>
    </source>
</evidence>
<dbReference type="GO" id="GO:0005634">
    <property type="term" value="C:nucleus"/>
    <property type="evidence" value="ECO:0007669"/>
    <property type="project" value="UniProtKB-SubCell"/>
</dbReference>
<dbReference type="InterPro" id="IPR001965">
    <property type="entry name" value="Znf_PHD"/>
</dbReference>
<dbReference type="EMBL" id="GFTR01006647">
    <property type="protein sequence ID" value="JAW09779.1"/>
    <property type="molecule type" value="Transcribed_RNA"/>
</dbReference>
<feature type="compositionally biased region" description="Low complexity" evidence="9">
    <location>
        <begin position="359"/>
        <end position="369"/>
    </location>
</feature>
<dbReference type="SUPFAM" id="SSF57903">
    <property type="entry name" value="FYVE/PHD zinc finger"/>
    <property type="match status" value="1"/>
</dbReference>
<keyword evidence="4 8" id="KW-0863">Zinc-finger</keyword>
<feature type="compositionally biased region" description="Low complexity" evidence="9">
    <location>
        <begin position="304"/>
        <end position="319"/>
    </location>
</feature>